<sequence length="54" mass="5927">MAARSRTTIAHRPSYRCTECGWTTAKWLGRCPNPPDPPDRSPRNRSGGFGKGPA</sequence>
<protein>
    <recommendedName>
        <fullName evidence="3">LapB rubredoxin metal binding domain-containing protein</fullName>
    </recommendedName>
</protein>
<dbReference type="Pfam" id="PF18073">
    <property type="entry name" value="Zn_ribbon_LapB"/>
    <property type="match status" value="1"/>
</dbReference>
<evidence type="ECO:0000256" key="1">
    <source>
        <dbReference type="ARBA" id="ARBA00022723"/>
    </source>
</evidence>
<evidence type="ECO:0000259" key="3">
    <source>
        <dbReference type="Pfam" id="PF18073"/>
    </source>
</evidence>
<proteinExistence type="predicted"/>
<feature type="region of interest" description="Disordered" evidence="2">
    <location>
        <begin position="28"/>
        <end position="54"/>
    </location>
</feature>
<name>A0ABW0XFN8_9ACTN</name>
<dbReference type="RefSeq" id="WP_381204182.1">
    <property type="nucleotide sequence ID" value="NZ_JBHSPC010000001.1"/>
</dbReference>
<gene>
    <name evidence="4" type="ORF">ACFP2V_00020</name>
</gene>
<dbReference type="EMBL" id="JBHSPC010000001">
    <property type="protein sequence ID" value="MFC5668558.1"/>
    <property type="molecule type" value="Genomic_DNA"/>
</dbReference>
<dbReference type="InterPro" id="IPR041166">
    <property type="entry name" value="Rubredoxin_2"/>
</dbReference>
<evidence type="ECO:0000256" key="2">
    <source>
        <dbReference type="SAM" id="MobiDB-lite"/>
    </source>
</evidence>
<reference evidence="5" key="1">
    <citation type="journal article" date="2019" name="Int. J. Syst. Evol. Microbiol.">
        <title>The Global Catalogue of Microorganisms (GCM) 10K type strain sequencing project: providing services to taxonomists for standard genome sequencing and annotation.</title>
        <authorList>
            <consortium name="The Broad Institute Genomics Platform"/>
            <consortium name="The Broad Institute Genome Sequencing Center for Infectious Disease"/>
            <person name="Wu L."/>
            <person name="Ma J."/>
        </authorList>
    </citation>
    <scope>NUCLEOTIDE SEQUENCE [LARGE SCALE GENOMIC DNA]</scope>
    <source>
        <strain evidence="5">JCM 13852</strain>
    </source>
</reference>
<keyword evidence="1" id="KW-0479">Metal-binding</keyword>
<feature type="domain" description="LapB rubredoxin metal binding" evidence="3">
    <location>
        <begin position="15"/>
        <end position="33"/>
    </location>
</feature>
<keyword evidence="5" id="KW-1185">Reference proteome</keyword>
<evidence type="ECO:0000313" key="5">
    <source>
        <dbReference type="Proteomes" id="UP001596183"/>
    </source>
</evidence>
<organism evidence="4 5">
    <name type="scientific">Streptomyces incanus</name>
    <dbReference type="NCBI Taxonomy" id="887453"/>
    <lineage>
        <taxon>Bacteria</taxon>
        <taxon>Bacillati</taxon>
        <taxon>Actinomycetota</taxon>
        <taxon>Actinomycetes</taxon>
        <taxon>Kitasatosporales</taxon>
        <taxon>Streptomycetaceae</taxon>
        <taxon>Streptomyces</taxon>
    </lineage>
</organism>
<evidence type="ECO:0000313" key="4">
    <source>
        <dbReference type="EMBL" id="MFC5668558.1"/>
    </source>
</evidence>
<accession>A0ABW0XFN8</accession>
<comment type="caution">
    <text evidence="4">The sequence shown here is derived from an EMBL/GenBank/DDBJ whole genome shotgun (WGS) entry which is preliminary data.</text>
</comment>
<dbReference type="Proteomes" id="UP001596183">
    <property type="component" value="Unassembled WGS sequence"/>
</dbReference>